<evidence type="ECO:0000256" key="5">
    <source>
        <dbReference type="ARBA" id="ARBA00022553"/>
    </source>
</evidence>
<dbReference type="EMBL" id="JADHEI010000050">
    <property type="protein sequence ID" value="MBF2735743.1"/>
    <property type="molecule type" value="Genomic_DNA"/>
</dbReference>
<reference evidence="18" key="1">
    <citation type="submission" date="2020-10" db="EMBL/GenBank/DDBJ databases">
        <title>An improved Amphimedon queenslandica hologenome assembly reveals how three proteobacterial symbionts can extend the metabolic phenotypic of their marine sponge host.</title>
        <authorList>
            <person name="Degnan B."/>
            <person name="Degnan S."/>
            <person name="Xiang X."/>
        </authorList>
    </citation>
    <scope>NUCLEOTIDE SEQUENCE</scope>
    <source>
        <strain evidence="18">AqS2</strain>
    </source>
</reference>
<dbReference type="Gene3D" id="3.30.70.141">
    <property type="entry name" value="Nucleoside diphosphate kinase-like domain"/>
    <property type="match status" value="1"/>
</dbReference>
<comment type="similarity">
    <text evidence="2 13 14 15">Belongs to the NDK family.</text>
</comment>
<dbReference type="PROSITE" id="PS00469">
    <property type="entry name" value="NDPK"/>
    <property type="match status" value="1"/>
</dbReference>
<comment type="function">
    <text evidence="13">Major role in the synthesis of nucleoside triphosphates other than ATP. The ATP gamma phosphate is transferred to the NDP beta phosphate via a ping-pong mechanism, using a phosphorylated active-site intermediate.</text>
</comment>
<dbReference type="GO" id="GO:0005524">
    <property type="term" value="F:ATP binding"/>
    <property type="evidence" value="ECO:0007669"/>
    <property type="project" value="UniProtKB-UniRule"/>
</dbReference>
<dbReference type="PANTHER" id="PTHR11349">
    <property type="entry name" value="NUCLEOSIDE DIPHOSPHATE KINASE"/>
    <property type="match status" value="1"/>
</dbReference>
<evidence type="ECO:0000256" key="8">
    <source>
        <dbReference type="ARBA" id="ARBA00022741"/>
    </source>
</evidence>
<dbReference type="SMART" id="SM00562">
    <property type="entry name" value="NDK"/>
    <property type="match status" value="1"/>
</dbReference>
<evidence type="ECO:0000256" key="3">
    <source>
        <dbReference type="ARBA" id="ARBA00012966"/>
    </source>
</evidence>
<dbReference type="GO" id="GO:0046872">
    <property type="term" value="F:metal ion binding"/>
    <property type="evidence" value="ECO:0007669"/>
    <property type="project" value="UniProtKB-KW"/>
</dbReference>
<comment type="cofactor">
    <cofactor evidence="1 13">
        <name>Mg(2+)</name>
        <dbReference type="ChEBI" id="CHEBI:18420"/>
    </cofactor>
</comment>
<comment type="catalytic activity">
    <reaction evidence="13 16">
        <text>a 2'-deoxyribonucleoside 5'-diphosphate + ATP = a 2'-deoxyribonucleoside 5'-triphosphate + ADP</text>
        <dbReference type="Rhea" id="RHEA:44640"/>
        <dbReference type="ChEBI" id="CHEBI:30616"/>
        <dbReference type="ChEBI" id="CHEBI:61560"/>
        <dbReference type="ChEBI" id="CHEBI:73316"/>
        <dbReference type="ChEBI" id="CHEBI:456216"/>
        <dbReference type="EC" id="2.7.4.6"/>
    </reaction>
</comment>
<evidence type="ECO:0000256" key="4">
    <source>
        <dbReference type="ARBA" id="ARBA00017632"/>
    </source>
</evidence>
<keyword evidence="7 13" id="KW-0479">Metal-binding</keyword>
<feature type="binding site" evidence="13 14">
    <location>
        <position position="114"/>
    </location>
    <ligand>
        <name>ATP</name>
        <dbReference type="ChEBI" id="CHEBI:30616"/>
    </ligand>
</feature>
<evidence type="ECO:0000256" key="7">
    <source>
        <dbReference type="ARBA" id="ARBA00022723"/>
    </source>
</evidence>
<dbReference type="Proteomes" id="UP000604381">
    <property type="component" value="Unassembled WGS sequence"/>
</dbReference>
<evidence type="ECO:0000256" key="12">
    <source>
        <dbReference type="ARBA" id="ARBA00023080"/>
    </source>
</evidence>
<evidence type="ECO:0000256" key="2">
    <source>
        <dbReference type="ARBA" id="ARBA00008142"/>
    </source>
</evidence>
<sequence>MPAQKTLSIIKPDAVASRVIGQIIARFEQNGLELLRAELRSIDRDTAKAFYAEHAEKPFFGELIDYITSGPAVVAVVAGEDAVALHRKLMGATNPKDAEPGTIRADFAKSLTENAIHGSDSVESAKREIAIFFPAAAKEEGFLDF</sequence>
<feature type="binding site" evidence="13 14">
    <location>
        <position position="93"/>
    </location>
    <ligand>
        <name>ATP</name>
        <dbReference type="ChEBI" id="CHEBI:30616"/>
    </ligand>
</feature>
<evidence type="ECO:0000256" key="9">
    <source>
        <dbReference type="ARBA" id="ARBA00022777"/>
    </source>
</evidence>
<dbReference type="EC" id="2.7.4.6" evidence="3 13"/>
<keyword evidence="5 13" id="KW-0597">Phosphoprotein</keyword>
<dbReference type="GO" id="GO:0006183">
    <property type="term" value="P:GTP biosynthetic process"/>
    <property type="evidence" value="ECO:0007669"/>
    <property type="project" value="UniProtKB-UniRule"/>
</dbReference>
<keyword evidence="13" id="KW-0963">Cytoplasm</keyword>
<dbReference type="SUPFAM" id="SSF54919">
    <property type="entry name" value="Nucleoside diphosphate kinase, NDK"/>
    <property type="match status" value="1"/>
</dbReference>
<evidence type="ECO:0000256" key="15">
    <source>
        <dbReference type="RuleBase" id="RU004011"/>
    </source>
</evidence>
<dbReference type="PROSITE" id="PS51374">
    <property type="entry name" value="NDPK_LIKE"/>
    <property type="match status" value="1"/>
</dbReference>
<dbReference type="InterPro" id="IPR023005">
    <property type="entry name" value="Nucleoside_diP_kinase_AS"/>
</dbReference>
<name>A0A930XYC5_9GAMM</name>
<comment type="subcellular location">
    <subcellularLocation>
        <location evidence="13">Cytoplasm</location>
    </subcellularLocation>
</comment>
<keyword evidence="12 13" id="KW-0546">Nucleotide metabolism</keyword>
<evidence type="ECO:0000256" key="10">
    <source>
        <dbReference type="ARBA" id="ARBA00022840"/>
    </source>
</evidence>
<evidence type="ECO:0000256" key="14">
    <source>
        <dbReference type="PROSITE-ProRule" id="PRU00706"/>
    </source>
</evidence>
<accession>A0A930XYC5</accession>
<dbReference type="InterPro" id="IPR034907">
    <property type="entry name" value="NDK-like_dom"/>
</dbReference>
<keyword evidence="9 13" id="KW-0418">Kinase</keyword>
<feature type="domain" description="Nucleoside diphosphate kinase-like" evidence="17">
    <location>
        <begin position="3"/>
        <end position="140"/>
    </location>
</feature>
<organism evidence="18 19">
    <name type="scientific">Candidatus Amphirhobacter heronislandensis</name>
    <dbReference type="NCBI Taxonomy" id="1732024"/>
    <lineage>
        <taxon>Bacteria</taxon>
        <taxon>Pseudomonadati</taxon>
        <taxon>Pseudomonadota</taxon>
        <taxon>Gammaproteobacteria</taxon>
        <taxon>Candidatus Tethybacterales</taxon>
        <taxon>Candidatus Tethybacteraceae</taxon>
        <taxon>Candidatus Amphirhobacter</taxon>
    </lineage>
</organism>
<feature type="active site" description="Pros-phosphohistidine intermediate" evidence="13 14">
    <location>
        <position position="117"/>
    </location>
</feature>
<comment type="catalytic activity">
    <reaction evidence="13">
        <text>a ribonucleoside 5'-diphosphate + ATP = a ribonucleoside 5'-triphosphate + ADP</text>
        <dbReference type="Rhea" id="RHEA:18113"/>
        <dbReference type="ChEBI" id="CHEBI:30616"/>
        <dbReference type="ChEBI" id="CHEBI:57930"/>
        <dbReference type="ChEBI" id="CHEBI:61557"/>
        <dbReference type="ChEBI" id="CHEBI:456216"/>
        <dbReference type="EC" id="2.7.4.6"/>
    </reaction>
</comment>
<comment type="caution">
    <text evidence="18">The sequence shown here is derived from an EMBL/GenBank/DDBJ whole genome shotgun (WGS) entry which is preliminary data.</text>
</comment>
<dbReference type="Pfam" id="PF00334">
    <property type="entry name" value="NDK"/>
    <property type="match status" value="1"/>
</dbReference>
<evidence type="ECO:0000256" key="11">
    <source>
        <dbReference type="ARBA" id="ARBA00022842"/>
    </source>
</evidence>
<dbReference type="AlphaFoldDB" id="A0A930XYC5"/>
<dbReference type="PRINTS" id="PR01243">
    <property type="entry name" value="NUCDPKINASE"/>
</dbReference>
<dbReference type="GO" id="GO:0006228">
    <property type="term" value="P:UTP biosynthetic process"/>
    <property type="evidence" value="ECO:0007669"/>
    <property type="project" value="UniProtKB-UniRule"/>
</dbReference>
<gene>
    <name evidence="13 18" type="primary">ndk</name>
    <name evidence="18" type="ORF">ISN26_06705</name>
</gene>
<evidence type="ECO:0000256" key="1">
    <source>
        <dbReference type="ARBA" id="ARBA00001946"/>
    </source>
</evidence>
<dbReference type="GO" id="GO:0004550">
    <property type="term" value="F:nucleoside diphosphate kinase activity"/>
    <property type="evidence" value="ECO:0007669"/>
    <property type="project" value="UniProtKB-UniRule"/>
</dbReference>
<evidence type="ECO:0000313" key="19">
    <source>
        <dbReference type="Proteomes" id="UP000604381"/>
    </source>
</evidence>
<keyword evidence="8 13" id="KW-0547">Nucleotide-binding</keyword>
<dbReference type="NCBIfam" id="NF001908">
    <property type="entry name" value="PRK00668.1"/>
    <property type="match status" value="1"/>
</dbReference>
<feature type="binding site" evidence="13 14">
    <location>
        <position position="104"/>
    </location>
    <ligand>
        <name>ATP</name>
        <dbReference type="ChEBI" id="CHEBI:30616"/>
    </ligand>
</feature>
<dbReference type="FunFam" id="3.30.70.141:FF:000003">
    <property type="entry name" value="Nucleoside diphosphate kinase"/>
    <property type="match status" value="1"/>
</dbReference>
<comment type="subunit">
    <text evidence="13">Homotetramer.</text>
</comment>
<dbReference type="GO" id="GO:0005737">
    <property type="term" value="C:cytoplasm"/>
    <property type="evidence" value="ECO:0007669"/>
    <property type="project" value="UniProtKB-SubCell"/>
</dbReference>
<keyword evidence="10 13" id="KW-0067">ATP-binding</keyword>
<dbReference type="InterPro" id="IPR001564">
    <property type="entry name" value="Nucleoside_diP_kinase"/>
</dbReference>
<evidence type="ECO:0000313" key="18">
    <source>
        <dbReference type="EMBL" id="MBF2735743.1"/>
    </source>
</evidence>
<evidence type="ECO:0000256" key="13">
    <source>
        <dbReference type="HAMAP-Rule" id="MF_00451"/>
    </source>
</evidence>
<keyword evidence="11 13" id="KW-0460">Magnesium</keyword>
<dbReference type="CDD" id="cd04413">
    <property type="entry name" value="NDPk_I"/>
    <property type="match status" value="1"/>
</dbReference>
<evidence type="ECO:0000259" key="17">
    <source>
        <dbReference type="SMART" id="SM00562"/>
    </source>
</evidence>
<evidence type="ECO:0000256" key="6">
    <source>
        <dbReference type="ARBA" id="ARBA00022679"/>
    </source>
</evidence>
<protein>
    <recommendedName>
        <fullName evidence="4 13">Nucleoside diphosphate kinase</fullName>
        <shortName evidence="13">NDK</shortName>
        <shortName evidence="13">NDP kinase</shortName>
        <ecNumber evidence="3 13">2.7.4.6</ecNumber>
    </recommendedName>
    <alternativeName>
        <fullName evidence="13">Nucleoside-2-P kinase</fullName>
    </alternativeName>
</protein>
<keyword evidence="19" id="KW-1185">Reference proteome</keyword>
<evidence type="ECO:0000256" key="16">
    <source>
        <dbReference type="RuleBase" id="RU004013"/>
    </source>
</evidence>
<feature type="binding site" evidence="13 14">
    <location>
        <position position="59"/>
    </location>
    <ligand>
        <name>ATP</name>
        <dbReference type="ChEBI" id="CHEBI:30616"/>
    </ligand>
</feature>
<dbReference type="GO" id="GO:0006241">
    <property type="term" value="P:CTP biosynthetic process"/>
    <property type="evidence" value="ECO:0007669"/>
    <property type="project" value="UniProtKB-UniRule"/>
</dbReference>
<feature type="binding site" evidence="13 14">
    <location>
        <position position="11"/>
    </location>
    <ligand>
        <name>ATP</name>
        <dbReference type="ChEBI" id="CHEBI:30616"/>
    </ligand>
</feature>
<keyword evidence="6 13" id="KW-0808">Transferase</keyword>
<proteinExistence type="inferred from homology"/>
<dbReference type="InterPro" id="IPR036850">
    <property type="entry name" value="NDK-like_dom_sf"/>
</dbReference>
<feature type="binding site" evidence="13 14">
    <location>
        <position position="87"/>
    </location>
    <ligand>
        <name>ATP</name>
        <dbReference type="ChEBI" id="CHEBI:30616"/>
    </ligand>
</feature>
<dbReference type="HAMAP" id="MF_00451">
    <property type="entry name" value="NDP_kinase"/>
    <property type="match status" value="1"/>
</dbReference>